<feature type="transmembrane region" description="Helical" evidence="8">
    <location>
        <begin position="62"/>
        <end position="82"/>
    </location>
</feature>
<feature type="transmembrane region" description="Helical" evidence="8">
    <location>
        <begin position="408"/>
        <end position="429"/>
    </location>
</feature>
<dbReference type="PANTHER" id="PTHR43337:SF1">
    <property type="entry name" value="XANTHINE_URACIL PERMEASE C887.17-RELATED"/>
    <property type="match status" value="1"/>
</dbReference>
<comment type="similarity">
    <text evidence="2">Belongs to the nucleobase:cation symporter-2 (NCS2) (TC 2.A.40) family. Azg-like subfamily.</text>
</comment>
<feature type="region of interest" description="Disordered" evidence="7">
    <location>
        <begin position="461"/>
        <end position="481"/>
    </location>
</feature>
<feature type="transmembrane region" description="Helical" evidence="8">
    <location>
        <begin position="34"/>
        <end position="50"/>
    </location>
</feature>
<dbReference type="GO" id="GO:0005345">
    <property type="term" value="F:purine nucleobase transmembrane transporter activity"/>
    <property type="evidence" value="ECO:0007669"/>
    <property type="project" value="TreeGrafter"/>
</dbReference>
<comment type="subcellular location">
    <subcellularLocation>
        <location evidence="1">Endomembrane system</location>
        <topology evidence="1">Multi-pass membrane protein</topology>
    </subcellularLocation>
</comment>
<feature type="transmembrane region" description="Helical" evidence="8">
    <location>
        <begin position="256"/>
        <end position="277"/>
    </location>
</feature>
<feature type="transmembrane region" description="Helical" evidence="8">
    <location>
        <begin position="333"/>
        <end position="351"/>
    </location>
</feature>
<feature type="transmembrane region" description="Helical" evidence="8">
    <location>
        <begin position="208"/>
        <end position="224"/>
    </location>
</feature>
<organism evidence="9">
    <name type="scientific">Fibrocapsa japonica</name>
    <dbReference type="NCBI Taxonomy" id="94617"/>
    <lineage>
        <taxon>Eukaryota</taxon>
        <taxon>Sar</taxon>
        <taxon>Stramenopiles</taxon>
        <taxon>Ochrophyta</taxon>
        <taxon>Raphidophyceae</taxon>
        <taxon>Chattonellales</taxon>
        <taxon>Chattonellaceae</taxon>
        <taxon>Fibrocapsa</taxon>
    </lineage>
</organism>
<evidence type="ECO:0000256" key="5">
    <source>
        <dbReference type="ARBA" id="ARBA00022989"/>
    </source>
</evidence>
<dbReference type="AlphaFoldDB" id="A0A7S2V1F9"/>
<dbReference type="InterPro" id="IPR045018">
    <property type="entry name" value="Azg-like"/>
</dbReference>
<evidence type="ECO:0000256" key="1">
    <source>
        <dbReference type="ARBA" id="ARBA00004127"/>
    </source>
</evidence>
<name>A0A7S2V1F9_9STRA</name>
<feature type="transmembrane region" description="Helical" evidence="8">
    <location>
        <begin position="297"/>
        <end position="321"/>
    </location>
</feature>
<dbReference type="GO" id="GO:0012505">
    <property type="term" value="C:endomembrane system"/>
    <property type="evidence" value="ECO:0007669"/>
    <property type="project" value="UniProtKB-SubCell"/>
</dbReference>
<dbReference type="Pfam" id="PF00860">
    <property type="entry name" value="Xan_ur_permease"/>
    <property type="match status" value="1"/>
</dbReference>
<keyword evidence="6 8" id="KW-0472">Membrane</keyword>
<proteinExistence type="inferred from homology"/>
<keyword evidence="3" id="KW-0813">Transport</keyword>
<accession>A0A7S2V1F9</accession>
<keyword evidence="4 8" id="KW-0812">Transmembrane</keyword>
<evidence type="ECO:0000256" key="2">
    <source>
        <dbReference type="ARBA" id="ARBA00005697"/>
    </source>
</evidence>
<gene>
    <name evidence="9" type="ORF">FJAP1339_LOCUS7576</name>
</gene>
<dbReference type="PANTHER" id="PTHR43337">
    <property type="entry name" value="XANTHINE/URACIL PERMEASE C887.17-RELATED"/>
    <property type="match status" value="1"/>
</dbReference>
<protein>
    <recommendedName>
        <fullName evidence="10">Xanthine/uracil/vitamin C permease</fullName>
    </recommendedName>
</protein>
<dbReference type="EMBL" id="HBHR01015212">
    <property type="protein sequence ID" value="CAD9866507.1"/>
    <property type="molecule type" value="Transcribed_RNA"/>
</dbReference>
<dbReference type="InterPro" id="IPR006043">
    <property type="entry name" value="NCS2"/>
</dbReference>
<sequence length="481" mass="51089">MIQPNSYQPLEENEGCMSKKFQIQSRGSSILQELRSGFVTFLTLSYILLVNGQMLSLAGIPAADSVMATALASAIGCFISGWGGNLPFGLAPGLGLSAYLTYGLVVPEVLTKQQALTTCLVAGIMMGLFAVTGISALIMSIIPRSIKLGTVVGMGLQIALIGIKASGLVVLKESSLLVLGDLEDYRIWVTLFGVVLTASLMYHQVRGSILLGIVVLTVLCWWLEESWPETFFMWPTMTTPLSENISFESLAQPLDAVCSAVAAFLCIGIFDVSGIIFGMSSLAGLMQEDGSTPGSTWGFVASSIGTVIAAPLGCTPIIIGVETAAGIKEGARTGLSALVTGVFFALSLFLAPLFGEVPQVATAPILILIGTMMMGESRNIDWEDIMEAIPAFVTATLMPFTFSISNGIWFGLGTALVLFFSTGTVCGYLPKWRERPGSIYEVDDQAMVRHPSLLLPKDEVDRMSGASRPSASKPIHAALVR</sequence>
<evidence type="ECO:0008006" key="10">
    <source>
        <dbReference type="Google" id="ProtNLM"/>
    </source>
</evidence>
<feature type="transmembrane region" description="Helical" evidence="8">
    <location>
        <begin position="119"/>
        <end position="142"/>
    </location>
</feature>
<keyword evidence="5 8" id="KW-1133">Transmembrane helix</keyword>
<dbReference type="GO" id="GO:0005886">
    <property type="term" value="C:plasma membrane"/>
    <property type="evidence" value="ECO:0007669"/>
    <property type="project" value="TreeGrafter"/>
</dbReference>
<reference evidence="9" key="1">
    <citation type="submission" date="2021-01" db="EMBL/GenBank/DDBJ databases">
        <authorList>
            <person name="Corre E."/>
            <person name="Pelletier E."/>
            <person name="Niang G."/>
            <person name="Scheremetjew M."/>
            <person name="Finn R."/>
            <person name="Kale V."/>
            <person name="Holt S."/>
            <person name="Cochrane G."/>
            <person name="Meng A."/>
            <person name="Brown T."/>
            <person name="Cohen L."/>
        </authorList>
    </citation>
    <scope>NUCLEOTIDE SEQUENCE</scope>
    <source>
        <strain evidence="9">CCMP1661</strain>
    </source>
</reference>
<evidence type="ECO:0000256" key="3">
    <source>
        <dbReference type="ARBA" id="ARBA00022448"/>
    </source>
</evidence>
<evidence type="ECO:0000256" key="7">
    <source>
        <dbReference type="SAM" id="MobiDB-lite"/>
    </source>
</evidence>
<evidence type="ECO:0000256" key="4">
    <source>
        <dbReference type="ARBA" id="ARBA00022692"/>
    </source>
</evidence>
<feature type="transmembrane region" description="Helical" evidence="8">
    <location>
        <begin position="148"/>
        <end position="171"/>
    </location>
</feature>
<evidence type="ECO:0000256" key="6">
    <source>
        <dbReference type="ARBA" id="ARBA00023136"/>
    </source>
</evidence>
<evidence type="ECO:0000313" key="9">
    <source>
        <dbReference type="EMBL" id="CAD9866507.1"/>
    </source>
</evidence>
<evidence type="ECO:0000256" key="8">
    <source>
        <dbReference type="SAM" id="Phobius"/>
    </source>
</evidence>
<feature type="transmembrane region" description="Helical" evidence="8">
    <location>
        <begin position="88"/>
        <end position="107"/>
    </location>
</feature>